<dbReference type="GO" id="GO:0016646">
    <property type="term" value="F:oxidoreductase activity, acting on the CH-NH group of donors, NAD or NADP as acceptor"/>
    <property type="evidence" value="ECO:0007669"/>
    <property type="project" value="TreeGrafter"/>
</dbReference>
<dbReference type="CDD" id="cd05244">
    <property type="entry name" value="BVR-B_like_SDR_a"/>
    <property type="match status" value="1"/>
</dbReference>
<dbReference type="PANTHER" id="PTHR43355">
    <property type="entry name" value="FLAVIN REDUCTASE (NADPH)"/>
    <property type="match status" value="1"/>
</dbReference>
<dbReference type="RefSeq" id="WP_006037037.1">
    <property type="nucleotide sequence ID" value="NZ_AEDD01000002.1"/>
</dbReference>
<dbReference type="Pfam" id="PF13460">
    <property type="entry name" value="NAD_binding_10"/>
    <property type="match status" value="1"/>
</dbReference>
<dbReference type="eggNOG" id="COG0702">
    <property type="taxonomic scope" value="Bacteria"/>
</dbReference>
<dbReference type="SUPFAM" id="SSF51735">
    <property type="entry name" value="NAD(P)-binding Rossmann-fold domains"/>
    <property type="match status" value="1"/>
</dbReference>
<dbReference type="InterPro" id="IPR051606">
    <property type="entry name" value="Polyketide_Oxido-like"/>
</dbReference>
<evidence type="ECO:0000313" key="2">
    <source>
        <dbReference type="EMBL" id="EFM12342.1"/>
    </source>
</evidence>
<dbReference type="Gene3D" id="3.40.50.720">
    <property type="entry name" value="NAD(P)-binding Rossmann-like Domain"/>
    <property type="match status" value="1"/>
</dbReference>
<protein>
    <submittedName>
        <fullName evidence="2">NAD-dependent epimerase/dehydratase</fullName>
    </submittedName>
</protein>
<sequence length="207" mass="22979">MKRILILGATGRVGQQWVAQALDDGHEAIVLVRDPRKLTIVSDRLTVLQGDVTNPQDLIHAAKRTDAILSALSTDGGTVLSQCAPLLIEAMRQNHIRRLVTVGTAGILNSRTEPMLLRYQSNESRRTLTRAAEEHHQFYKQIAHSGLDWTIVCPTYLPDGEHTGIYRVLRDYLPADGLQISVQDTAAFAYKQLFSAEYNGSRVGIAY</sequence>
<dbReference type="InterPro" id="IPR016040">
    <property type="entry name" value="NAD(P)-bd_dom"/>
</dbReference>
<evidence type="ECO:0000313" key="3">
    <source>
        <dbReference type="Proteomes" id="UP000005387"/>
    </source>
</evidence>
<dbReference type="PANTHER" id="PTHR43355:SF2">
    <property type="entry name" value="FLAVIN REDUCTASE (NADPH)"/>
    <property type="match status" value="1"/>
</dbReference>
<dbReference type="STRING" id="717606.PaecuDRAFT_1022"/>
<dbReference type="Proteomes" id="UP000005387">
    <property type="component" value="Unassembled WGS sequence"/>
</dbReference>
<dbReference type="EMBL" id="AEDD01000002">
    <property type="protein sequence ID" value="EFM12342.1"/>
    <property type="molecule type" value="Genomic_DNA"/>
</dbReference>
<accession>E0I5V0</accession>
<gene>
    <name evidence="2" type="ORF">PaecuDRAFT_1022</name>
</gene>
<dbReference type="InterPro" id="IPR036291">
    <property type="entry name" value="NAD(P)-bd_dom_sf"/>
</dbReference>
<organism evidence="2 3">
    <name type="scientific">Paenibacillus curdlanolyticus YK9</name>
    <dbReference type="NCBI Taxonomy" id="717606"/>
    <lineage>
        <taxon>Bacteria</taxon>
        <taxon>Bacillati</taxon>
        <taxon>Bacillota</taxon>
        <taxon>Bacilli</taxon>
        <taxon>Bacillales</taxon>
        <taxon>Paenibacillaceae</taxon>
        <taxon>Paenibacillus</taxon>
    </lineage>
</organism>
<reference evidence="2 3" key="1">
    <citation type="submission" date="2010-07" db="EMBL/GenBank/DDBJ databases">
        <title>The draft genome of Paenibacillus curdlanolyticus YK9.</title>
        <authorList>
            <consortium name="US DOE Joint Genome Institute (JGI-PGF)"/>
            <person name="Lucas S."/>
            <person name="Copeland A."/>
            <person name="Lapidus A."/>
            <person name="Cheng J.-F."/>
            <person name="Bruce D."/>
            <person name="Goodwin L."/>
            <person name="Pitluck S."/>
            <person name="Land M.L."/>
            <person name="Hauser L."/>
            <person name="Chang Y.-J."/>
            <person name="Jeffries C."/>
            <person name="Anderson I.J."/>
            <person name="Johnson E."/>
            <person name="Loganathan U."/>
            <person name="Mulhopadhyay B."/>
            <person name="Kyrpides N."/>
            <person name="Woyke T.J."/>
        </authorList>
    </citation>
    <scope>NUCLEOTIDE SEQUENCE [LARGE SCALE GENOMIC DNA]</scope>
    <source>
        <strain evidence="2 3">YK9</strain>
    </source>
</reference>
<proteinExistence type="predicted"/>
<feature type="domain" description="NAD(P)-binding" evidence="1">
    <location>
        <begin position="8"/>
        <end position="194"/>
    </location>
</feature>
<dbReference type="AlphaFoldDB" id="E0I5V0"/>
<keyword evidence="3" id="KW-1185">Reference proteome</keyword>
<evidence type="ECO:0000259" key="1">
    <source>
        <dbReference type="Pfam" id="PF13460"/>
    </source>
</evidence>
<name>E0I5V0_9BACL</name>
<dbReference type="OrthoDB" id="9785372at2"/>